<keyword evidence="7" id="KW-1185">Reference proteome</keyword>
<evidence type="ECO:0000256" key="4">
    <source>
        <dbReference type="SAM" id="Phobius"/>
    </source>
</evidence>
<dbReference type="InterPro" id="IPR005467">
    <property type="entry name" value="His_kinase_dom"/>
</dbReference>
<gene>
    <name evidence="6" type="ORF">PBT88_16670</name>
</gene>
<dbReference type="Gene3D" id="1.20.5.1930">
    <property type="match status" value="1"/>
</dbReference>
<evidence type="ECO:0000259" key="5">
    <source>
        <dbReference type="PROSITE" id="PS50109"/>
    </source>
</evidence>
<dbReference type="Gene3D" id="3.30.565.10">
    <property type="entry name" value="Histidine kinase-like ATPase, C-terminal domain"/>
    <property type="match status" value="1"/>
</dbReference>
<keyword evidence="2" id="KW-0418">Kinase</keyword>
<dbReference type="InterPro" id="IPR011123">
    <property type="entry name" value="Y_Y_Y"/>
</dbReference>
<dbReference type="SUPFAM" id="SSF101898">
    <property type="entry name" value="NHL repeat"/>
    <property type="match status" value="1"/>
</dbReference>
<feature type="domain" description="Histidine kinase" evidence="5">
    <location>
        <begin position="907"/>
        <end position="999"/>
    </location>
</feature>
<dbReference type="PANTHER" id="PTHR24421">
    <property type="entry name" value="NITRATE/NITRITE SENSOR PROTEIN NARX-RELATED"/>
    <property type="match status" value="1"/>
</dbReference>
<sequence>MRVAARAARDRFRTNGRVGAGVLVCLAASRFRSTTTAVRCWLWLTLVAALAFPCAAGVQGVPGYYRTHWSAADAAPPNIRAITQTPDGYLWLGSSRGLFRFDGITFVQVNPDAFDPSRSQQVNTVAAAPDGSVWVGYRSGGVARYAGGRLTKVNVPRLRGNVTRILLGPNGEIWIGVSDASGTQVYKFEHGRWSVLAADGSTDPLLGLYLARDGTLWTAHFFSLFKYPHGRGPAIPVPIDFDQAPAFAEGSGGKLWLVNGWSLREVIGTKMVDRIETHDIAGGTRGGQHGLLVDDDGMIWVAGENGGLIRVLERGDEKTRNLSPDVNAQTLFRDREGNIWAGGYDGLDRFVRSAIFIEPIPGRLLTGITSSRSGNGAIYVGTDVDAYGVGAGVARALKIPYTIGGICTGPNDLVWVLTDNGTYRDQHGKQDVLRQAFAKERRASASCVIDAQGKIWEATAGLGIARFDGGNWQKQTQWPVRSFIADAGGGRLLAYQAKNGLSLLDAAGEHLLLAPAQIKIGPVKLMEHLGPYWYLGGEAGLIRFDGKRFSTLSAATYPWLANTNGILVQGGYVWIIAAEGIFRVRASDLDAAFVRPGGPIAAQRIGGSEGILGRPNVFTAADAKLDGRGRLWFSTNAGLVRVDPSRLRPDTLPPPVSITALEARGHSYAGADVSLPAGTTQVRLGFAALSLTNALQNRYRYRLSGVDADWVDAGTRREASYTELAPGTYRFAVIAANADGVWNQTGATMSFTIAPFFWQTWWFKALLAFVVLAGVVALVRWRWTVVSATARQRLQDRHAERERIARELHDTLLQGFHGLVLRFQAVAELLPDQHKARDNLVTALERADDVLADGRERVRDLRNDSGPVDLRERLSDDASMIVFPPMTWDIEVSGTARRLSPPIADDIAQIASEALANAVRHAKATALKISIDYGGRRLVVTVTDDGLGLPAEVKVSGGREGHYGLVGMRERSARMGSKIEIGDAPGKGTRIRLSLPARRAYAE</sequence>
<dbReference type="InterPro" id="IPR015943">
    <property type="entry name" value="WD40/YVTN_repeat-like_dom_sf"/>
</dbReference>
<keyword evidence="4" id="KW-1133">Transmembrane helix</keyword>
<evidence type="ECO:0000256" key="2">
    <source>
        <dbReference type="ARBA" id="ARBA00022777"/>
    </source>
</evidence>
<dbReference type="PANTHER" id="PTHR24421:SF62">
    <property type="entry name" value="SENSORY TRANSDUCTION HISTIDINE KINASE"/>
    <property type="match status" value="1"/>
</dbReference>
<evidence type="ECO:0000256" key="1">
    <source>
        <dbReference type="ARBA" id="ARBA00022679"/>
    </source>
</evidence>
<evidence type="ECO:0000313" key="6">
    <source>
        <dbReference type="EMBL" id="WBO21784.1"/>
    </source>
</evidence>
<dbReference type="InterPro" id="IPR050482">
    <property type="entry name" value="Sensor_HK_TwoCompSys"/>
</dbReference>
<name>A0ABY7NJX8_9SPHN</name>
<dbReference type="Proteomes" id="UP001210865">
    <property type="component" value="Chromosome"/>
</dbReference>
<dbReference type="Gene3D" id="2.130.10.10">
    <property type="entry name" value="YVTN repeat-like/Quinoprotein amine dehydrogenase"/>
    <property type="match status" value="2"/>
</dbReference>
<accession>A0ABY7NJX8</accession>
<dbReference type="Pfam" id="PF07495">
    <property type="entry name" value="Y_Y_Y"/>
    <property type="match status" value="1"/>
</dbReference>
<dbReference type="Pfam" id="PF02518">
    <property type="entry name" value="HATPase_c"/>
    <property type="match status" value="1"/>
</dbReference>
<dbReference type="SMART" id="SM00387">
    <property type="entry name" value="HATPase_c"/>
    <property type="match status" value="1"/>
</dbReference>
<dbReference type="Pfam" id="PF07730">
    <property type="entry name" value="HisKA_3"/>
    <property type="match status" value="1"/>
</dbReference>
<dbReference type="InterPro" id="IPR013783">
    <property type="entry name" value="Ig-like_fold"/>
</dbReference>
<dbReference type="CDD" id="cd16917">
    <property type="entry name" value="HATPase_UhpB-NarQ-NarX-like"/>
    <property type="match status" value="1"/>
</dbReference>
<dbReference type="PROSITE" id="PS50109">
    <property type="entry name" value="HIS_KIN"/>
    <property type="match status" value="1"/>
</dbReference>
<reference evidence="6 7" key="1">
    <citation type="submission" date="2022-12" db="EMBL/GenBank/DDBJ databases">
        <title>Sphingomonas abieness sp. nov., an endophytic bacterium isolated from Abies koreana.</title>
        <authorList>
            <person name="Jiang L."/>
            <person name="Lee J."/>
        </authorList>
    </citation>
    <scope>NUCLEOTIDE SEQUENCE [LARGE SCALE GENOMIC DNA]</scope>
    <source>
        <strain evidence="7">PAMB 00755</strain>
    </source>
</reference>
<dbReference type="InterPro" id="IPR011712">
    <property type="entry name" value="Sig_transdc_His_kin_sub3_dim/P"/>
</dbReference>
<proteinExistence type="predicted"/>
<dbReference type="InterPro" id="IPR036890">
    <property type="entry name" value="HATPase_C_sf"/>
</dbReference>
<dbReference type="EMBL" id="CP115174">
    <property type="protein sequence ID" value="WBO21784.1"/>
    <property type="molecule type" value="Genomic_DNA"/>
</dbReference>
<keyword evidence="4" id="KW-0472">Membrane</keyword>
<feature type="transmembrane region" description="Helical" evidence="4">
    <location>
        <begin position="761"/>
        <end position="783"/>
    </location>
</feature>
<keyword evidence="4" id="KW-0812">Transmembrane</keyword>
<evidence type="ECO:0000256" key="3">
    <source>
        <dbReference type="ARBA" id="ARBA00023012"/>
    </source>
</evidence>
<evidence type="ECO:0000313" key="7">
    <source>
        <dbReference type="Proteomes" id="UP001210865"/>
    </source>
</evidence>
<keyword evidence="3" id="KW-0902">Two-component regulatory system</keyword>
<dbReference type="Gene3D" id="2.60.40.10">
    <property type="entry name" value="Immunoglobulins"/>
    <property type="match status" value="1"/>
</dbReference>
<dbReference type="RefSeq" id="WP_270076432.1">
    <property type="nucleotide sequence ID" value="NZ_CP115174.1"/>
</dbReference>
<keyword evidence="1" id="KW-0808">Transferase</keyword>
<dbReference type="SUPFAM" id="SSF63829">
    <property type="entry name" value="Calcium-dependent phosphotriesterase"/>
    <property type="match status" value="1"/>
</dbReference>
<dbReference type="InterPro" id="IPR003594">
    <property type="entry name" value="HATPase_dom"/>
</dbReference>
<organism evidence="6 7">
    <name type="scientific">Sphingomonas abietis</name>
    <dbReference type="NCBI Taxonomy" id="3012344"/>
    <lineage>
        <taxon>Bacteria</taxon>
        <taxon>Pseudomonadati</taxon>
        <taxon>Pseudomonadota</taxon>
        <taxon>Alphaproteobacteria</taxon>
        <taxon>Sphingomonadales</taxon>
        <taxon>Sphingomonadaceae</taxon>
        <taxon>Sphingomonas</taxon>
    </lineage>
</organism>
<protein>
    <submittedName>
        <fullName evidence="6">Triple tyrosine motif-containing protein</fullName>
    </submittedName>
</protein>
<dbReference type="SUPFAM" id="SSF55874">
    <property type="entry name" value="ATPase domain of HSP90 chaperone/DNA topoisomerase II/histidine kinase"/>
    <property type="match status" value="1"/>
</dbReference>